<organism evidence="1 2">
    <name type="scientific">Macrosiphum euphorbiae</name>
    <name type="common">potato aphid</name>
    <dbReference type="NCBI Taxonomy" id="13131"/>
    <lineage>
        <taxon>Eukaryota</taxon>
        <taxon>Metazoa</taxon>
        <taxon>Ecdysozoa</taxon>
        <taxon>Arthropoda</taxon>
        <taxon>Hexapoda</taxon>
        <taxon>Insecta</taxon>
        <taxon>Pterygota</taxon>
        <taxon>Neoptera</taxon>
        <taxon>Paraneoptera</taxon>
        <taxon>Hemiptera</taxon>
        <taxon>Sternorrhyncha</taxon>
        <taxon>Aphidomorpha</taxon>
        <taxon>Aphidoidea</taxon>
        <taxon>Aphididae</taxon>
        <taxon>Macrosiphini</taxon>
        <taxon>Macrosiphum</taxon>
    </lineage>
</organism>
<gene>
    <name evidence="1" type="ORF">MEUPH1_LOCUS9946</name>
</gene>
<evidence type="ECO:0000313" key="1">
    <source>
        <dbReference type="EMBL" id="CAI6353880.1"/>
    </source>
</evidence>
<sequence>MQYLLLPATQTRTKIDSCPDPSDILLRAFFFSPILALSLNGSVLKINMFMCTPLSLTQPFLSFYNSFGFLNEIDGCLFGSS</sequence>
<comment type="caution">
    <text evidence="1">The sequence shown here is derived from an EMBL/GenBank/DDBJ whole genome shotgun (WGS) entry which is preliminary data.</text>
</comment>
<proteinExistence type="predicted"/>
<accession>A0AAV0WD11</accession>
<protein>
    <submittedName>
        <fullName evidence="1">Uncharacterized protein</fullName>
    </submittedName>
</protein>
<keyword evidence="2" id="KW-1185">Reference proteome</keyword>
<dbReference type="AlphaFoldDB" id="A0AAV0WD11"/>
<evidence type="ECO:0000313" key="2">
    <source>
        <dbReference type="Proteomes" id="UP001160148"/>
    </source>
</evidence>
<reference evidence="1 2" key="1">
    <citation type="submission" date="2023-01" db="EMBL/GenBank/DDBJ databases">
        <authorList>
            <person name="Whitehead M."/>
        </authorList>
    </citation>
    <scope>NUCLEOTIDE SEQUENCE [LARGE SCALE GENOMIC DNA]</scope>
</reference>
<name>A0AAV0WD11_9HEMI</name>
<dbReference type="Proteomes" id="UP001160148">
    <property type="component" value="Unassembled WGS sequence"/>
</dbReference>
<dbReference type="EMBL" id="CARXXK010000002">
    <property type="protein sequence ID" value="CAI6353880.1"/>
    <property type="molecule type" value="Genomic_DNA"/>
</dbReference>